<evidence type="ECO:0000256" key="5">
    <source>
        <dbReference type="ARBA" id="ARBA00022989"/>
    </source>
</evidence>
<gene>
    <name evidence="9" type="ORF">KBB96_16340</name>
</gene>
<evidence type="ECO:0000256" key="1">
    <source>
        <dbReference type="ARBA" id="ARBA00004651"/>
    </source>
</evidence>
<dbReference type="InterPro" id="IPR035906">
    <property type="entry name" value="MetI-like_sf"/>
</dbReference>
<keyword evidence="10" id="KW-1185">Reference proteome</keyword>
<feature type="transmembrane region" description="Helical" evidence="7">
    <location>
        <begin position="255"/>
        <end position="274"/>
    </location>
</feature>
<dbReference type="InterPro" id="IPR000515">
    <property type="entry name" value="MetI-like"/>
</dbReference>
<evidence type="ECO:0000256" key="6">
    <source>
        <dbReference type="ARBA" id="ARBA00023136"/>
    </source>
</evidence>
<dbReference type="Gene3D" id="1.10.3720.10">
    <property type="entry name" value="MetI-like"/>
    <property type="match status" value="2"/>
</dbReference>
<feature type="transmembrane region" description="Helical" evidence="7">
    <location>
        <begin position="34"/>
        <end position="56"/>
    </location>
</feature>
<dbReference type="RefSeq" id="WP_211630565.1">
    <property type="nucleotide sequence ID" value="NZ_CP073100.1"/>
</dbReference>
<evidence type="ECO:0000256" key="7">
    <source>
        <dbReference type="SAM" id="Phobius"/>
    </source>
</evidence>
<dbReference type="EMBL" id="CP073100">
    <property type="protein sequence ID" value="QUE50425.1"/>
    <property type="molecule type" value="Genomic_DNA"/>
</dbReference>
<keyword evidence="5 7" id="KW-1133">Transmembrane helix</keyword>
<keyword evidence="2" id="KW-0813">Transport</keyword>
<organism evidence="9 10">
    <name type="scientific">Luteolibacter ambystomatis</name>
    <dbReference type="NCBI Taxonomy" id="2824561"/>
    <lineage>
        <taxon>Bacteria</taxon>
        <taxon>Pseudomonadati</taxon>
        <taxon>Verrucomicrobiota</taxon>
        <taxon>Verrucomicrobiia</taxon>
        <taxon>Verrucomicrobiales</taxon>
        <taxon>Verrucomicrobiaceae</taxon>
        <taxon>Luteolibacter</taxon>
    </lineage>
</organism>
<feature type="transmembrane region" description="Helical" evidence="7">
    <location>
        <begin position="135"/>
        <end position="154"/>
    </location>
</feature>
<proteinExistence type="predicted"/>
<name>A0A975G8U4_9BACT</name>
<feature type="transmembrane region" description="Helical" evidence="7">
    <location>
        <begin position="160"/>
        <end position="182"/>
    </location>
</feature>
<evidence type="ECO:0000313" key="10">
    <source>
        <dbReference type="Proteomes" id="UP000676169"/>
    </source>
</evidence>
<feature type="domain" description="ABC transmembrane type-1" evidence="8">
    <location>
        <begin position="276"/>
        <end position="361"/>
    </location>
</feature>
<feature type="domain" description="ABC transmembrane type-1" evidence="8">
    <location>
        <begin position="112"/>
        <end position="198"/>
    </location>
</feature>
<dbReference type="Pfam" id="PF00528">
    <property type="entry name" value="BPD_transp_1"/>
    <property type="match status" value="2"/>
</dbReference>
<dbReference type="SUPFAM" id="SSF161098">
    <property type="entry name" value="MetI-like"/>
    <property type="match status" value="2"/>
</dbReference>
<protein>
    <submittedName>
        <fullName evidence="9">ABC transporter permease subunit</fullName>
    </submittedName>
</protein>
<dbReference type="GO" id="GO:0005886">
    <property type="term" value="C:plasma membrane"/>
    <property type="evidence" value="ECO:0007669"/>
    <property type="project" value="UniProtKB-SubCell"/>
</dbReference>
<dbReference type="PANTHER" id="PTHR30151:SF0">
    <property type="entry name" value="ABC TRANSPORTER PERMEASE PROTEIN MJ0413-RELATED"/>
    <property type="match status" value="1"/>
</dbReference>
<evidence type="ECO:0000313" key="9">
    <source>
        <dbReference type="EMBL" id="QUE50425.1"/>
    </source>
</evidence>
<comment type="subcellular location">
    <subcellularLocation>
        <location evidence="1">Cell membrane</location>
        <topology evidence="1">Multi-pass membrane protein</topology>
    </subcellularLocation>
</comment>
<dbReference type="CDD" id="cd06261">
    <property type="entry name" value="TM_PBP2"/>
    <property type="match status" value="1"/>
</dbReference>
<feature type="transmembrane region" description="Helical" evidence="7">
    <location>
        <begin position="295"/>
        <end position="313"/>
    </location>
</feature>
<sequence length="368" mass="40681">MSDRTKESGSLVPKKRHPLAAWLKRFGTLRDEPSLLEGSLLGVAMIGLVFFVWWILTRGESDARILDPYTLPSIKETFSTFPSLWFERGLSISAMVSLGRVLAGFLIAAAIAVPLGLLAGSYFRIGAMLKPISIFGRNIPIAALIPLTLIWFGLGEVQKVMFIFLAAVTFVLFDTTSAARAVPDRFLETAYTLGAKRNWSKGLRLSCLVGLIYALIASLGWQFLQEQGSMNVVVEAIPGAPEPNPFLEAMATGKFWIRATIGFVLGFGLWFPILSHQTLRKVIMPMAMPDVVNSLRLLFGLAFGYIMLAEVINAKRGLGALINLSQRQGPREHIYLCLIAIALLAWAIDKLILWIQRQAFPHLKHGQD</sequence>
<feature type="transmembrane region" description="Helical" evidence="7">
    <location>
        <begin position="101"/>
        <end position="123"/>
    </location>
</feature>
<accession>A0A975G8U4</accession>
<evidence type="ECO:0000256" key="2">
    <source>
        <dbReference type="ARBA" id="ARBA00022448"/>
    </source>
</evidence>
<dbReference type="PANTHER" id="PTHR30151">
    <property type="entry name" value="ALKANE SULFONATE ABC TRANSPORTER-RELATED, MEMBRANE SUBUNIT"/>
    <property type="match status" value="1"/>
</dbReference>
<evidence type="ECO:0000256" key="3">
    <source>
        <dbReference type="ARBA" id="ARBA00022475"/>
    </source>
</evidence>
<evidence type="ECO:0000256" key="4">
    <source>
        <dbReference type="ARBA" id="ARBA00022692"/>
    </source>
</evidence>
<dbReference type="KEGG" id="lamb:KBB96_16340"/>
<feature type="transmembrane region" description="Helical" evidence="7">
    <location>
        <begin position="203"/>
        <end position="224"/>
    </location>
</feature>
<reference evidence="9" key="1">
    <citation type="submission" date="2021-04" db="EMBL/GenBank/DDBJ databases">
        <title>Luteolibacter sp. 32A isolated from the skin of an Anderson's salamander (Ambystoma andersonii).</title>
        <authorList>
            <person name="Spergser J."/>
            <person name="Busse H.-J."/>
        </authorList>
    </citation>
    <scope>NUCLEOTIDE SEQUENCE</scope>
    <source>
        <strain evidence="9">32A</strain>
    </source>
</reference>
<dbReference type="Proteomes" id="UP000676169">
    <property type="component" value="Chromosome"/>
</dbReference>
<feature type="transmembrane region" description="Helical" evidence="7">
    <location>
        <begin position="333"/>
        <end position="355"/>
    </location>
</feature>
<keyword evidence="3" id="KW-1003">Cell membrane</keyword>
<dbReference type="GO" id="GO:0055085">
    <property type="term" value="P:transmembrane transport"/>
    <property type="evidence" value="ECO:0007669"/>
    <property type="project" value="InterPro"/>
</dbReference>
<keyword evidence="6 7" id="KW-0472">Membrane</keyword>
<evidence type="ECO:0000259" key="8">
    <source>
        <dbReference type="Pfam" id="PF00528"/>
    </source>
</evidence>
<dbReference type="AlphaFoldDB" id="A0A975G8U4"/>
<keyword evidence="4 7" id="KW-0812">Transmembrane</keyword>